<dbReference type="InterPro" id="IPR051122">
    <property type="entry name" value="SDR_DHRS6-like"/>
</dbReference>
<dbReference type="CDD" id="cd05233">
    <property type="entry name" value="SDR_c"/>
    <property type="match status" value="1"/>
</dbReference>
<dbReference type="GO" id="GO:0016491">
    <property type="term" value="F:oxidoreductase activity"/>
    <property type="evidence" value="ECO:0007669"/>
    <property type="project" value="UniProtKB-KW"/>
</dbReference>
<dbReference type="PANTHER" id="PTHR43477:SF1">
    <property type="entry name" value="DIHYDROANTICAPSIN 7-DEHYDROGENASE"/>
    <property type="match status" value="1"/>
</dbReference>
<proteinExistence type="inferred from homology"/>
<dbReference type="PROSITE" id="PS00061">
    <property type="entry name" value="ADH_SHORT"/>
    <property type="match status" value="1"/>
</dbReference>
<dbReference type="SUPFAM" id="SSF51735">
    <property type="entry name" value="NAD(P)-binding Rossmann-fold domains"/>
    <property type="match status" value="1"/>
</dbReference>
<organism evidence="3">
    <name type="scientific">marine metagenome</name>
    <dbReference type="NCBI Taxonomy" id="408172"/>
    <lineage>
        <taxon>unclassified sequences</taxon>
        <taxon>metagenomes</taxon>
        <taxon>ecological metagenomes</taxon>
    </lineage>
</organism>
<dbReference type="PRINTS" id="PR00081">
    <property type="entry name" value="GDHRDH"/>
</dbReference>
<protein>
    <submittedName>
        <fullName evidence="3">Uncharacterized protein</fullName>
    </submittedName>
</protein>
<gene>
    <name evidence="3" type="ORF">METZ01_LOCUS177176</name>
</gene>
<accession>A0A382CEU1</accession>
<dbReference type="Pfam" id="PF13561">
    <property type="entry name" value="adh_short_C2"/>
    <property type="match status" value="1"/>
</dbReference>
<dbReference type="FunFam" id="3.40.50.720:FF:000084">
    <property type="entry name" value="Short-chain dehydrogenase reductase"/>
    <property type="match status" value="1"/>
</dbReference>
<dbReference type="AlphaFoldDB" id="A0A382CEU1"/>
<sequence length="261" mass="27901">MNKQRMYNKVAVVTGGGNGIGQAIARRLAVEGAKVAIWEVDEQSGQTTASAIEADGYRASAFLCDVAIYDNVVAAADATEVAFGSISILVNNAGIAHIGTVENTSEEDFDRIQRTNVKGPYNCLKVLIPRMVKSGSGTILNLASIASKLGLSERFAYSTSKGAVLAMTLSVAKDYVDKGIRCNCICPGRVHTPFVDGYLEEYFPDEDERAQAFQTLSEYQPIGRMGTPEEIANLAAFLCSDEASFITGSAYDVDGGTILIR</sequence>
<dbReference type="PRINTS" id="PR00080">
    <property type="entry name" value="SDRFAMILY"/>
</dbReference>
<reference evidence="3" key="1">
    <citation type="submission" date="2018-05" db="EMBL/GenBank/DDBJ databases">
        <authorList>
            <person name="Lanie J.A."/>
            <person name="Ng W.-L."/>
            <person name="Kazmierczak K.M."/>
            <person name="Andrzejewski T.M."/>
            <person name="Davidsen T.M."/>
            <person name="Wayne K.J."/>
            <person name="Tettelin H."/>
            <person name="Glass J.I."/>
            <person name="Rusch D."/>
            <person name="Podicherti R."/>
            <person name="Tsui H.-C.T."/>
            <person name="Winkler M.E."/>
        </authorList>
    </citation>
    <scope>NUCLEOTIDE SEQUENCE</scope>
</reference>
<comment type="similarity">
    <text evidence="1">Belongs to the short-chain dehydrogenases/reductases (SDR) family.</text>
</comment>
<name>A0A382CEU1_9ZZZZ</name>
<evidence type="ECO:0000256" key="2">
    <source>
        <dbReference type="ARBA" id="ARBA00023002"/>
    </source>
</evidence>
<dbReference type="PANTHER" id="PTHR43477">
    <property type="entry name" value="DIHYDROANTICAPSIN 7-DEHYDROGENASE"/>
    <property type="match status" value="1"/>
</dbReference>
<evidence type="ECO:0000256" key="1">
    <source>
        <dbReference type="ARBA" id="ARBA00006484"/>
    </source>
</evidence>
<dbReference type="Gene3D" id="3.40.50.720">
    <property type="entry name" value="NAD(P)-binding Rossmann-like Domain"/>
    <property type="match status" value="1"/>
</dbReference>
<dbReference type="InterPro" id="IPR020904">
    <property type="entry name" value="Sc_DH/Rdtase_CS"/>
</dbReference>
<dbReference type="InterPro" id="IPR036291">
    <property type="entry name" value="NAD(P)-bd_dom_sf"/>
</dbReference>
<evidence type="ECO:0000313" key="3">
    <source>
        <dbReference type="EMBL" id="SVB24322.1"/>
    </source>
</evidence>
<dbReference type="NCBIfam" id="NF005559">
    <property type="entry name" value="PRK07231.1"/>
    <property type="match status" value="1"/>
</dbReference>
<dbReference type="InterPro" id="IPR002347">
    <property type="entry name" value="SDR_fam"/>
</dbReference>
<dbReference type="EMBL" id="UINC01034067">
    <property type="protein sequence ID" value="SVB24322.1"/>
    <property type="molecule type" value="Genomic_DNA"/>
</dbReference>
<keyword evidence="2" id="KW-0560">Oxidoreductase</keyword>